<dbReference type="AlphaFoldDB" id="A4WQH4"/>
<name>A4WQH4_CERS5</name>
<accession>A4WQH4</accession>
<gene>
    <name evidence="1" type="ordered locus">Rsph17025_0732</name>
</gene>
<reference evidence="1" key="1">
    <citation type="submission" date="2007-04" db="EMBL/GenBank/DDBJ databases">
        <title>Complete sequence of chromosome of Rhodobacter sphaeroides ATCC 17025.</title>
        <authorList>
            <consortium name="US DOE Joint Genome Institute"/>
            <person name="Copeland A."/>
            <person name="Lucas S."/>
            <person name="Lapidus A."/>
            <person name="Barry K."/>
            <person name="Detter J.C."/>
            <person name="Glavina del Rio T."/>
            <person name="Hammon N."/>
            <person name="Israni S."/>
            <person name="Dalin E."/>
            <person name="Tice H."/>
            <person name="Pitluck S."/>
            <person name="Chertkov O."/>
            <person name="Brettin T."/>
            <person name="Bruce D."/>
            <person name="Han C."/>
            <person name="Schmutz J."/>
            <person name="Larimer F."/>
            <person name="Land M."/>
            <person name="Hauser L."/>
            <person name="Kyrpides N."/>
            <person name="Kim E."/>
            <person name="Richardson P."/>
            <person name="Mackenzie C."/>
            <person name="Choudhary M."/>
            <person name="Donohue T.J."/>
            <person name="Kaplan S."/>
        </authorList>
    </citation>
    <scope>NUCLEOTIDE SEQUENCE [LARGE SCALE GENOMIC DNA]</scope>
    <source>
        <strain evidence="1">ATCC 17025</strain>
    </source>
</reference>
<sequence>MDPLVVPNIPLHVPQVQKAQAETPGLVDIGQPDQKVGDHLVLVIALRAVAETGLADPERPASQRNADTLRRHRLLGQLPALSWPRHFFPRASRSRSACMLRSANMRFSRRFSSSSAFIWLIMDASMPPYLARHL</sequence>
<proteinExistence type="predicted"/>
<protein>
    <submittedName>
        <fullName evidence="1">Uncharacterized protein</fullName>
    </submittedName>
</protein>
<organism evidence="1">
    <name type="scientific">Cereibacter sphaeroides (strain ATCC 17025 / ATH 2.4.3)</name>
    <name type="common">Rhodobacter sphaeroides</name>
    <dbReference type="NCBI Taxonomy" id="349102"/>
    <lineage>
        <taxon>Bacteria</taxon>
        <taxon>Pseudomonadati</taxon>
        <taxon>Pseudomonadota</taxon>
        <taxon>Alphaproteobacteria</taxon>
        <taxon>Rhodobacterales</taxon>
        <taxon>Paracoccaceae</taxon>
        <taxon>Cereibacter</taxon>
    </lineage>
</organism>
<dbReference type="EMBL" id="CP000661">
    <property type="protein sequence ID" value="ABP69638.1"/>
    <property type="molecule type" value="Genomic_DNA"/>
</dbReference>
<evidence type="ECO:0000313" key="1">
    <source>
        <dbReference type="EMBL" id="ABP69638.1"/>
    </source>
</evidence>
<dbReference type="HOGENOM" id="CLU_1894605_0_0_5"/>
<dbReference type="STRING" id="349102.Rsph17025_0732"/>
<dbReference type="KEGG" id="rsq:Rsph17025_0732"/>